<dbReference type="RefSeq" id="WP_006273054.1">
    <property type="nucleotide sequence ID" value="NZ_GL883078.1"/>
</dbReference>
<evidence type="ECO:0000256" key="1">
    <source>
        <dbReference type="ARBA" id="ARBA00004370"/>
    </source>
</evidence>
<keyword evidence="3" id="KW-0964">Secreted</keyword>
<evidence type="ECO:0000256" key="3">
    <source>
        <dbReference type="ARBA" id="ARBA00022525"/>
    </source>
</evidence>
<dbReference type="InterPro" id="IPR003995">
    <property type="entry name" value="RTX_toxin_determinant-A"/>
</dbReference>
<evidence type="ECO:0000256" key="2">
    <source>
        <dbReference type="ARBA" id="ARBA00004613"/>
    </source>
</evidence>
<gene>
    <name evidence="8" type="ORF">ABI_22840</name>
</gene>
<evidence type="ECO:0000256" key="6">
    <source>
        <dbReference type="ARBA" id="ARBA00023026"/>
    </source>
</evidence>
<dbReference type="SUPFAM" id="SSF51120">
    <property type="entry name" value="beta-Roll"/>
    <property type="match status" value="4"/>
</dbReference>
<dbReference type="GO" id="GO:0090729">
    <property type="term" value="F:toxin activity"/>
    <property type="evidence" value="ECO:0007669"/>
    <property type="project" value="UniProtKB-KW"/>
</dbReference>
<dbReference type="PRINTS" id="PR01488">
    <property type="entry name" value="RTXTOXINA"/>
</dbReference>
<dbReference type="Proteomes" id="UP000006512">
    <property type="component" value="Unassembled WGS sequence"/>
</dbReference>
<dbReference type="Gene3D" id="2.150.10.10">
    <property type="entry name" value="Serralysin-like metalloprotease, C-terminal"/>
    <property type="match status" value="7"/>
</dbReference>
<evidence type="ECO:0000256" key="5">
    <source>
        <dbReference type="ARBA" id="ARBA00022737"/>
    </source>
</evidence>
<dbReference type="PANTHER" id="PTHR38340">
    <property type="entry name" value="S-LAYER PROTEIN"/>
    <property type="match status" value="1"/>
</dbReference>
<evidence type="ECO:0000256" key="7">
    <source>
        <dbReference type="ARBA" id="ARBA00023136"/>
    </source>
</evidence>
<keyword evidence="5" id="KW-0677">Repeat</keyword>
<dbReference type="PRINTS" id="PR00313">
    <property type="entry name" value="CABNDNGRPT"/>
</dbReference>
<keyword evidence="9" id="KW-1185">Reference proteome</keyword>
<dbReference type="PROSITE" id="PS00330">
    <property type="entry name" value="HEMOLYSIN_CALCIUM"/>
    <property type="match status" value="1"/>
</dbReference>
<name>F4QNG4_9CAUL</name>
<dbReference type="eggNOG" id="COG2931">
    <property type="taxonomic scope" value="Bacteria"/>
</dbReference>
<evidence type="ECO:0000256" key="4">
    <source>
        <dbReference type="ARBA" id="ARBA00022656"/>
    </source>
</evidence>
<comment type="subcellular location">
    <subcellularLocation>
        <location evidence="1">Membrane</location>
    </subcellularLocation>
    <subcellularLocation>
        <location evidence="2">Secreted</location>
    </subcellularLocation>
</comment>
<organism evidence="8 9">
    <name type="scientific">Asticcacaulis biprosthecium C19</name>
    <dbReference type="NCBI Taxonomy" id="715226"/>
    <lineage>
        <taxon>Bacteria</taxon>
        <taxon>Pseudomonadati</taxon>
        <taxon>Pseudomonadota</taxon>
        <taxon>Alphaproteobacteria</taxon>
        <taxon>Caulobacterales</taxon>
        <taxon>Caulobacteraceae</taxon>
        <taxon>Asticcacaulis</taxon>
    </lineage>
</organism>
<protein>
    <submittedName>
        <fullName evidence="8">Hemolysin-type calcium-binding repeat 2 copies family protein</fullName>
    </submittedName>
</protein>
<reference evidence="9" key="1">
    <citation type="submission" date="2011-03" db="EMBL/GenBank/DDBJ databases">
        <title>Draft genome sequence of Brevundimonas diminuta.</title>
        <authorList>
            <person name="Brown P.J.B."/>
            <person name="Buechlein A."/>
            <person name="Hemmerich C."/>
            <person name="Brun Y.V."/>
        </authorList>
    </citation>
    <scope>NUCLEOTIDE SEQUENCE [LARGE SCALE GENOMIC DNA]</scope>
    <source>
        <strain evidence="9">C19</strain>
    </source>
</reference>
<dbReference type="Pfam" id="PF00353">
    <property type="entry name" value="HemolysinCabind"/>
    <property type="match status" value="11"/>
</dbReference>
<evidence type="ECO:0000313" key="9">
    <source>
        <dbReference type="Proteomes" id="UP000006512"/>
    </source>
</evidence>
<dbReference type="GO" id="GO:0016020">
    <property type="term" value="C:membrane"/>
    <property type="evidence" value="ECO:0007669"/>
    <property type="project" value="UniProtKB-SubCell"/>
</dbReference>
<dbReference type="EMBL" id="GL883078">
    <property type="protein sequence ID" value="EGF90872.1"/>
    <property type="molecule type" value="Genomic_DNA"/>
</dbReference>
<dbReference type="InterPro" id="IPR018511">
    <property type="entry name" value="Hemolysin-typ_Ca-bd_CS"/>
</dbReference>
<dbReference type="HOGENOM" id="CLU_270918_0_0_5"/>
<keyword evidence="4" id="KW-0800">Toxin</keyword>
<dbReference type="OrthoDB" id="7180083at2"/>
<sequence>MVDTYTPGAEVIVNTTTLNDQYSSYKGENITATEDGGYVIVWFSDDDNNPNDLDGGKIYLQRFDANGAKVGTEQLVSTQVGHNTIPGVTALSGGGFAVTWTLIDGAGGQGNDVFVQRYDTAGVKVGAQITVNAGQPVTTDNDASSIVGLPGGGFIVGWDQSAGGATDPYDVYFQRFDANGSPVGAATRVNTTTTGQQDTTQISLLSGGGFVVTWTSFGQDGAGYGIYLQRFDANGVAQGTETAVNTTTVFDQANANVATLSGGDFIVSWTTWRADNTVDTLMQRFTSAGVKVGSETLVNTYTTLGQRNPDILAMNDGGYIIAWHSNGQDGSQWGSYFQRYDASGVKIGGETRINVTTPGNQIEPVMVVLEDGDIAVTWQSYGQDGSGNSMVSRVFYLDTLINDAAAANGNLTGGMGSDTINGLDGNDMIFGGEGPGRDDMFGGAGNDTITLWGGDGADGGTGDDIIRVTHLTGETVIGLTGGTGFDIMDASLADGGPGWIFVNFTSIEEYRGSAFNDYLDASTMTSAGLLFAGNAGNDTLKGGSLNDTLTGGIGNDSLEGGSGNDTVNGGDGNDTLLGGVGADTLTGGLGNDTYYVDNAADSVVEAHLEGTDTVISSVTYSLLGRAAENLTLTGAGHLNATGNGLNNTLTGNSGNNLIDGGAGNDSMTGGAGNDTYIVDSIGDTVTEGGGAGLDIVQSAVTFTLGADIEDLTLTGGGLANGTGNALNNRLIGNTAGNTLTGKAGNDTYVLQNSSDSAVEAAAEGTDTIETNLTRTLSANIENLILTGASAINGTGNELNNALTGNTAANVLTGGLGDDTYYIQNTSDNVVEQHLQGTDLVISSVTYSLLGRAAENLTLTGAAALNATGNGLNNALTGNAGANLLDGGAGVDILTGGLGNDTYYVDHISDNVVEAHLEGTDSVISSVTYTLLGRAAENLTLTGTANLNAIGNGLNNVLVGNTGNNLLDGAVGNDSMTGGLGNDTYTVDAAGDVVTEAVGEGTDEVQSTRTYVLGANLENLVLTGTGIANATGNALNNRLTGNITGNVLTGGLGNDVYVVQNTSDTTVELVGEGTDFVVSSVSYTLAANVENLTLTGTANLSGTGNDLANVLTGNSGNNILTGGLGDDIYYIQNAGDSVVEQHLQGTDTVVSTVTYSLFGRAIELLTLTGTADINATGNGLSNSLIGNSGVNILEAGAGNDNLRGNGGADVFLFLTGSGLDTVKDFTAAQNDSINVNAYMAGVANAGLVTQSGANVLISLSAGNVITVENATQADVLAHMVW</sequence>
<dbReference type="InterPro" id="IPR001343">
    <property type="entry name" value="Hemolysn_Ca-bd"/>
</dbReference>
<dbReference type="AlphaFoldDB" id="F4QNG4"/>
<dbReference type="GO" id="GO:0005509">
    <property type="term" value="F:calcium ion binding"/>
    <property type="evidence" value="ECO:0007669"/>
    <property type="project" value="InterPro"/>
</dbReference>
<dbReference type="PANTHER" id="PTHR38340:SF1">
    <property type="entry name" value="S-LAYER PROTEIN"/>
    <property type="match status" value="1"/>
</dbReference>
<accession>F4QNG4</accession>
<dbReference type="InterPro" id="IPR050557">
    <property type="entry name" value="RTX_toxin/Mannuronan_C5-epim"/>
</dbReference>
<evidence type="ECO:0000313" key="8">
    <source>
        <dbReference type="EMBL" id="EGF90872.1"/>
    </source>
</evidence>
<dbReference type="STRING" id="715226.ABI_22840"/>
<keyword evidence="7" id="KW-0472">Membrane</keyword>
<dbReference type="GO" id="GO:0005576">
    <property type="term" value="C:extracellular region"/>
    <property type="evidence" value="ECO:0007669"/>
    <property type="project" value="UniProtKB-SubCell"/>
</dbReference>
<dbReference type="InterPro" id="IPR011049">
    <property type="entry name" value="Serralysin-like_metalloprot_C"/>
</dbReference>
<proteinExistence type="predicted"/>
<keyword evidence="6" id="KW-0843">Virulence</keyword>